<gene>
    <name evidence="1" type="ORF">KK060_16630</name>
</gene>
<dbReference type="Proteomes" id="UP000772618">
    <property type="component" value="Unassembled WGS sequence"/>
</dbReference>
<sequence>MEFRFYFGPDKIPFRLLDNGMVETSSTMPFHGIISRGMLDKFQEQNITCDYWFKYALHLEYHDPQIYLTDDFERIYKYFLECRVLSFSQSAFCAQQYIISSYEYRRLKDARVEVWNIKEGHTSSVWKVTMDDELHSETFIVNVARDRKAGEELKETSEVLQRIATECPDAGIAKVLDIYSFSHHDLPCSTIITRNEWVDDAFEIHQRKTGEKGVEFILVNRFITSKNNPAQITSVLGRIFSTEESEKIKSGLNDILSKATRFHPNVKVDINDGDLVWNGERAIAVALS</sequence>
<comment type="caution">
    <text evidence="1">The sequence shown here is derived from an EMBL/GenBank/DDBJ whole genome shotgun (WGS) entry which is preliminary data.</text>
</comment>
<organism evidence="1 2">
    <name type="scientific">Chryseosolibacter indicus</name>
    <dbReference type="NCBI Taxonomy" id="2782351"/>
    <lineage>
        <taxon>Bacteria</taxon>
        <taxon>Pseudomonadati</taxon>
        <taxon>Bacteroidota</taxon>
        <taxon>Cytophagia</taxon>
        <taxon>Cytophagales</taxon>
        <taxon>Chryseotaleaceae</taxon>
        <taxon>Chryseosolibacter</taxon>
    </lineage>
</organism>
<name>A0ABS5VUP6_9BACT</name>
<reference evidence="1 2" key="1">
    <citation type="submission" date="2021-05" db="EMBL/GenBank/DDBJ databases">
        <title>A Polyphasic approach of four new species of the genus Ohtaekwangia: Ohtaekwangia histidinii sp. nov., Ohtaekwangia cretensis sp. nov., Ohtaekwangia indiensis sp. nov., Ohtaekwangia reichenbachii sp. nov. from diverse environment.</title>
        <authorList>
            <person name="Octaviana S."/>
        </authorList>
    </citation>
    <scope>NUCLEOTIDE SEQUENCE [LARGE SCALE GENOMIC DNA]</scope>
    <source>
        <strain evidence="1 2">PWU20</strain>
    </source>
</reference>
<evidence type="ECO:0000313" key="2">
    <source>
        <dbReference type="Proteomes" id="UP000772618"/>
    </source>
</evidence>
<accession>A0ABS5VUP6</accession>
<keyword evidence="2" id="KW-1185">Reference proteome</keyword>
<dbReference type="EMBL" id="JAHESD010000042">
    <property type="protein sequence ID" value="MBT1704921.1"/>
    <property type="molecule type" value="Genomic_DNA"/>
</dbReference>
<proteinExistence type="predicted"/>
<evidence type="ECO:0000313" key="1">
    <source>
        <dbReference type="EMBL" id="MBT1704921.1"/>
    </source>
</evidence>
<dbReference type="RefSeq" id="WP_254154881.1">
    <property type="nucleotide sequence ID" value="NZ_JAHESD010000042.1"/>
</dbReference>
<protein>
    <submittedName>
        <fullName evidence="1">Uncharacterized protein</fullName>
    </submittedName>
</protein>